<reference evidence="1" key="1">
    <citation type="submission" date="2020-05" db="EMBL/GenBank/DDBJ databases">
        <title>WGS assembly of Panicum virgatum.</title>
        <authorList>
            <person name="Lovell J.T."/>
            <person name="Jenkins J."/>
            <person name="Shu S."/>
            <person name="Juenger T.E."/>
            <person name="Schmutz J."/>
        </authorList>
    </citation>
    <scope>NUCLEOTIDE SEQUENCE</scope>
    <source>
        <strain evidence="1">AP13</strain>
    </source>
</reference>
<dbReference type="EMBL" id="CM029052">
    <property type="protein sequence ID" value="KAG2559515.1"/>
    <property type="molecule type" value="Genomic_DNA"/>
</dbReference>
<proteinExistence type="predicted"/>
<dbReference type="AlphaFoldDB" id="A0A8T0PEN3"/>
<name>A0A8T0PEN3_PANVG</name>
<comment type="caution">
    <text evidence="1">The sequence shown here is derived from an EMBL/GenBank/DDBJ whole genome shotgun (WGS) entry which is preliminary data.</text>
</comment>
<protein>
    <submittedName>
        <fullName evidence="1">Uncharacterized protein</fullName>
    </submittedName>
</protein>
<evidence type="ECO:0000313" key="1">
    <source>
        <dbReference type="EMBL" id="KAG2559515.1"/>
    </source>
</evidence>
<sequence>MVKPKNPKVGVWKVNEGKKLVTKSRPTVKHLLGKYTSRKAINVFNRLGGTKRPRSPSRRDFGGERYWQGNLYAQQPYFLVHPTYWGCPPPVDLQFPSWGFNFWVPYATRPHGPFQPSSNFREYLPDKRARFYRDNRPSDAITVQAGHGSSAVAACNANRRDGAGPVRGKGFSGSTSLKSVWVPIKSRGNTSSVACGDDSSIVPGLKIVGITIDKPELAASTISSLKIGGARLRFGSVQTSEISGDGVQQQQRQAGA</sequence>
<accession>A0A8T0PEN3</accession>
<keyword evidence="2" id="KW-1185">Reference proteome</keyword>
<gene>
    <name evidence="1" type="ORF">PVAP13_8NG299501</name>
</gene>
<organism evidence="1 2">
    <name type="scientific">Panicum virgatum</name>
    <name type="common">Blackwell switchgrass</name>
    <dbReference type="NCBI Taxonomy" id="38727"/>
    <lineage>
        <taxon>Eukaryota</taxon>
        <taxon>Viridiplantae</taxon>
        <taxon>Streptophyta</taxon>
        <taxon>Embryophyta</taxon>
        <taxon>Tracheophyta</taxon>
        <taxon>Spermatophyta</taxon>
        <taxon>Magnoliopsida</taxon>
        <taxon>Liliopsida</taxon>
        <taxon>Poales</taxon>
        <taxon>Poaceae</taxon>
        <taxon>PACMAD clade</taxon>
        <taxon>Panicoideae</taxon>
        <taxon>Panicodae</taxon>
        <taxon>Paniceae</taxon>
        <taxon>Panicinae</taxon>
        <taxon>Panicum</taxon>
        <taxon>Panicum sect. Hiantes</taxon>
    </lineage>
</organism>
<dbReference type="Proteomes" id="UP000823388">
    <property type="component" value="Chromosome 8N"/>
</dbReference>
<evidence type="ECO:0000313" key="2">
    <source>
        <dbReference type="Proteomes" id="UP000823388"/>
    </source>
</evidence>